<evidence type="ECO:0000256" key="1">
    <source>
        <dbReference type="SAM" id="MobiDB-lite"/>
    </source>
</evidence>
<feature type="region of interest" description="Disordered" evidence="1">
    <location>
        <begin position="32"/>
        <end position="72"/>
    </location>
</feature>
<feature type="compositionally biased region" description="Basic and acidic residues" evidence="1">
    <location>
        <begin position="546"/>
        <end position="558"/>
    </location>
</feature>
<gene>
    <name evidence="2" type="ORF">CVIRNUC_006421</name>
</gene>
<feature type="compositionally biased region" description="Basic residues" evidence="1">
    <location>
        <begin position="863"/>
        <end position="879"/>
    </location>
</feature>
<evidence type="ECO:0000313" key="3">
    <source>
        <dbReference type="Proteomes" id="UP001314263"/>
    </source>
</evidence>
<dbReference type="AlphaFoldDB" id="A0AAV1IAK2"/>
<dbReference type="EMBL" id="CAUYUE010000008">
    <property type="protein sequence ID" value="CAK0783222.1"/>
    <property type="molecule type" value="Genomic_DNA"/>
</dbReference>
<feature type="compositionally biased region" description="Low complexity" evidence="1">
    <location>
        <begin position="51"/>
        <end position="62"/>
    </location>
</feature>
<feature type="compositionally biased region" description="Polar residues" evidence="1">
    <location>
        <begin position="197"/>
        <end position="211"/>
    </location>
</feature>
<evidence type="ECO:0000313" key="2">
    <source>
        <dbReference type="EMBL" id="CAK0783222.1"/>
    </source>
</evidence>
<feature type="region of interest" description="Disordered" evidence="1">
    <location>
        <begin position="146"/>
        <end position="233"/>
    </location>
</feature>
<feature type="region of interest" description="Disordered" evidence="1">
    <location>
        <begin position="540"/>
        <end position="675"/>
    </location>
</feature>
<dbReference type="Proteomes" id="UP001314263">
    <property type="component" value="Unassembled WGS sequence"/>
</dbReference>
<comment type="caution">
    <text evidence="2">The sequence shown here is derived from an EMBL/GenBank/DDBJ whole genome shotgun (WGS) entry which is preliminary data.</text>
</comment>
<name>A0AAV1IAK2_9CHLO</name>
<accession>A0AAV1IAK2</accession>
<feature type="compositionally biased region" description="Basic and acidic residues" evidence="1">
    <location>
        <begin position="310"/>
        <end position="321"/>
    </location>
</feature>
<feature type="region of interest" description="Disordered" evidence="1">
    <location>
        <begin position="831"/>
        <end position="907"/>
    </location>
</feature>
<sequence>MDKPEEHPPCTPAPYHSARGLELPEWSAGFKLSSPTFSRATPARTPWHLGPPQRTPQAQRPALKTPALQSFGRTPYTGAASVPRAPGLADLPNVTQAAFWLNRAGVHEKEGDLQAALEVLETGLARKAAPSQSLTRTISSLKERMAGAEEAPTGLKAAGDAGKTPAPAREGPAKAGGRASHVRFGTPAAPAYVPKATPSQTKGVNSCNAGSTPFFSGGRRPGPDFGDGDDDVPVGSPSTVARKLLQPVLLDTIQTLRTRSALGPGRQLPLDAGTPGQAWAPGAGARGPTYGSGALIGAGASGSRGVESQAEEKAPAARQAEDAAAEPGADSKAIATEGEASKQGANQQQGRFLQDGAVSPCTGVLTMPAALPGSFGARPAVDTPCSEWSSGASTASIASAVRTCGRTGGMDIDMRDTPACKTAPGQQPLTTLPGTAGKGTPSVLINPLYGNTPSTGSFDAPDMPESATYTPATVPRSAKRRETMFMTPSSAQGAGAAPLMGTAGVTDLFFPAIDEEEEERAADAPAAADGRAPEQRLCARPAAGGESKEEPHSEDAAPAKEACASHSEPEGCSSGGIPAAMEVHTPPAAKTTPTGNGGDSAAADVESMVGGGSKEVSPAGGALAIVTAGEPPRAVPRTPSSALRRRRPDANENDEPTPLRNPMRIPTPARAKPPVGRHEMRSLLKGPSAPDSAQLAAMGSRNALSPRRATAHMRQTLGHAELLTPKRRSMRTPRAAPSSGRAMAATGFAYAPNEALQARMAHLAAEGKLVLGDAQDPQVLACMHKVDLGEESPALLEGAALDEADAVTQLAQKLDACALEDRMDAVIKTEDTPPSALFPPSSPSQDYGSPKIQEAVTPDLKRLTRSAAKRGASTHKGARRGSQELSPSENAIRDGLRRSARISTPKR</sequence>
<feature type="region of interest" description="Disordered" evidence="1">
    <location>
        <begin position="299"/>
        <end position="331"/>
    </location>
</feature>
<feature type="region of interest" description="Disordered" evidence="1">
    <location>
        <begin position="263"/>
        <end position="285"/>
    </location>
</feature>
<reference evidence="2 3" key="1">
    <citation type="submission" date="2023-10" db="EMBL/GenBank/DDBJ databases">
        <authorList>
            <person name="Maclean D."/>
            <person name="Macfadyen A."/>
        </authorList>
    </citation>
    <scope>NUCLEOTIDE SEQUENCE [LARGE SCALE GENOMIC DNA]</scope>
</reference>
<proteinExistence type="predicted"/>
<feature type="compositionally biased region" description="Basic residues" evidence="1">
    <location>
        <begin position="898"/>
        <end position="907"/>
    </location>
</feature>
<keyword evidence="3" id="KW-1185">Reference proteome</keyword>
<organism evidence="2 3">
    <name type="scientific">Coccomyxa viridis</name>
    <dbReference type="NCBI Taxonomy" id="1274662"/>
    <lineage>
        <taxon>Eukaryota</taxon>
        <taxon>Viridiplantae</taxon>
        <taxon>Chlorophyta</taxon>
        <taxon>core chlorophytes</taxon>
        <taxon>Trebouxiophyceae</taxon>
        <taxon>Trebouxiophyceae incertae sedis</taxon>
        <taxon>Coccomyxaceae</taxon>
        <taxon>Coccomyxa</taxon>
    </lineage>
</organism>
<protein>
    <submittedName>
        <fullName evidence="2">Uncharacterized protein</fullName>
    </submittedName>
</protein>